<evidence type="ECO:0000256" key="1">
    <source>
        <dbReference type="SAM" id="MobiDB-lite"/>
    </source>
</evidence>
<feature type="compositionally biased region" description="Basic residues" evidence="1">
    <location>
        <begin position="71"/>
        <end position="81"/>
    </location>
</feature>
<sequence>MTTPAPVPDQDDALLVDMLGLLDESVLDEGTLTLSPSSSRSLTSETSASSPERAANRVAKQGISVASTPRQKPRCGPRRNKQKDEVASLRKVVRELEQHLRTLRERSIGSSHDDLGARLWAGIASKQLTERKRVERENNRLRTEVDERTQLLQRLEKLAFRRRSTTELLSWFQSSEATQCMRRTQRLNVASVVVDLKRTVDHMYLQVDSIVDMMRLKATRKGEVELTTEMVVDQRRQPVITEHEARVLPVDYHVAADAMWSLLHHRPTYNSNKRIFQEQADVTEVSITSSFEGRVDLPKHSGHFRVKYVSQRFEEQDRIVILGSALMDPLQVNDKPISGVCVRSQLWYILEPSSSCTSRQPATIHHTYGKVSVEMFDAEVAPSSRHHEVEALTSFMLRKAQLHPSFHHQMLENRMLERRPQVA</sequence>
<dbReference type="OrthoDB" id="69983at2759"/>
<accession>A0A8K1C805</accession>
<evidence type="ECO:0000313" key="2">
    <source>
        <dbReference type="EMBL" id="TMW58098.1"/>
    </source>
</evidence>
<dbReference type="PANTHER" id="PTHR35796">
    <property type="entry name" value="HYPOTHETICAL CYTOSOLIC PROTEIN"/>
    <property type="match status" value="1"/>
</dbReference>
<dbReference type="PANTHER" id="PTHR35796:SF3">
    <property type="entry name" value="BHLH DOMAIN-CONTAINING PROTEIN"/>
    <property type="match status" value="1"/>
</dbReference>
<feature type="compositionally biased region" description="Low complexity" evidence="1">
    <location>
        <begin position="31"/>
        <end position="50"/>
    </location>
</feature>
<comment type="caution">
    <text evidence="2">The sequence shown here is derived from an EMBL/GenBank/DDBJ whole genome shotgun (WGS) entry which is preliminary data.</text>
</comment>
<dbReference type="EMBL" id="SPLM01000112">
    <property type="protein sequence ID" value="TMW58098.1"/>
    <property type="molecule type" value="Genomic_DNA"/>
</dbReference>
<proteinExistence type="predicted"/>
<dbReference type="AlphaFoldDB" id="A0A8K1C805"/>
<evidence type="ECO:0000313" key="3">
    <source>
        <dbReference type="Proteomes" id="UP000794436"/>
    </source>
</evidence>
<dbReference type="Proteomes" id="UP000794436">
    <property type="component" value="Unassembled WGS sequence"/>
</dbReference>
<keyword evidence="3" id="KW-1185">Reference proteome</keyword>
<organism evidence="2 3">
    <name type="scientific">Pythium oligandrum</name>
    <name type="common">Mycoparasitic fungus</name>
    <dbReference type="NCBI Taxonomy" id="41045"/>
    <lineage>
        <taxon>Eukaryota</taxon>
        <taxon>Sar</taxon>
        <taxon>Stramenopiles</taxon>
        <taxon>Oomycota</taxon>
        <taxon>Peronosporomycetes</taxon>
        <taxon>Pythiales</taxon>
        <taxon>Pythiaceae</taxon>
        <taxon>Pythium</taxon>
    </lineage>
</organism>
<reference evidence="2" key="1">
    <citation type="submission" date="2019-03" db="EMBL/GenBank/DDBJ databases">
        <title>Long read genome sequence of the mycoparasitic Pythium oligandrum ATCC 38472 isolated from sugarbeet rhizosphere.</title>
        <authorList>
            <person name="Gaulin E."/>
        </authorList>
    </citation>
    <scope>NUCLEOTIDE SEQUENCE</scope>
    <source>
        <strain evidence="2">ATCC 38472_TT</strain>
    </source>
</reference>
<protein>
    <submittedName>
        <fullName evidence="2">Uncharacterized protein</fullName>
    </submittedName>
</protein>
<name>A0A8K1C805_PYTOL</name>
<gene>
    <name evidence="2" type="ORF">Poli38472_011686</name>
</gene>
<feature type="region of interest" description="Disordered" evidence="1">
    <location>
        <begin position="31"/>
        <end position="86"/>
    </location>
</feature>